<keyword evidence="4" id="KW-1133">Transmembrane helix</keyword>
<dbReference type="PROSITE" id="PS51450">
    <property type="entry name" value="LRR"/>
    <property type="match status" value="5"/>
</dbReference>
<dbReference type="PRINTS" id="PR00019">
    <property type="entry name" value="LEURICHRPT"/>
</dbReference>
<dbReference type="SUPFAM" id="SSF52058">
    <property type="entry name" value="L domain-like"/>
    <property type="match status" value="1"/>
</dbReference>
<dbReference type="InterPro" id="IPR001611">
    <property type="entry name" value="Leu-rich_rpt"/>
</dbReference>
<dbReference type="EMBL" id="GITU01005161">
    <property type="protein sequence ID" value="MBC1173864.1"/>
    <property type="molecule type" value="Transcribed_RNA"/>
</dbReference>
<dbReference type="PANTHER" id="PTHR24373">
    <property type="entry name" value="SLIT RELATED LEUCINE-RICH REPEAT NEURONAL PROTEIN"/>
    <property type="match status" value="1"/>
</dbReference>
<feature type="transmembrane region" description="Helical" evidence="4">
    <location>
        <begin position="570"/>
        <end position="592"/>
    </location>
</feature>
<dbReference type="PANTHER" id="PTHR24373:SF392">
    <property type="entry name" value="NEPHROCAN"/>
    <property type="match status" value="1"/>
</dbReference>
<feature type="signal peptide" evidence="5">
    <location>
        <begin position="1"/>
        <end position="21"/>
    </location>
</feature>
<sequence length="612" mass="69354">MNKLLLLCLLCISFAITAVNCDLCSVCKCEKNEDFLRIFCNGTSGNRTIELDNIAWPSAKKIEAHFNHLGLTFLPKLTGDANVVGLNFDNNAITMFTPEPLQFFKNLEKISLASNQLTKIPKAFIRTSSQVKHLNLSHNSLEDIDTTVFEYFQQLRTLDLSHNQLRKISTELLASLTSVEVLNLEGNLIFDIEDLDGDSQDSDEGTRNRTLSIKELNLSKNNFAVITGKTFADFDKLEQLDVSRNKIGNVNQKAFKNMKNLRWVDLSENTIEDLHLHLPDSVEIFRARANGLRRWPLTQLPEAIKEIHVENNRLIELFTAADASSKLTFLNASDNLIEFLPDHVALPELTVLDLSFNQLTSVPQGMSIRTPALHILILDHNPIETILFVDQITVANLSLSNMPNIRALDAKALSAVRGRIPQENRTCVSISISRCPLLTDIHEQAFQGVDLCKLDLSGNNISKIPENLTDWSKLFDGIDLQDNPLDCSCSAQWMLEEILNFLYKNPEHQHYLTELRCATPGCFAGQRIVRYYRRRRAFCHPNEHMMLRSSLDGPVEAGFSIHLKKGQSSVPVIIGASIFILLALVAAGFYMVREEKRRLRRNRERRLFDEIQ</sequence>
<dbReference type="SMART" id="SM00082">
    <property type="entry name" value="LRRCT"/>
    <property type="match status" value="1"/>
</dbReference>
<dbReference type="VEuPathDB" id="VectorBase:LLONM1_002648"/>
<keyword evidence="1" id="KW-0433">Leucine-rich repeat</keyword>
<dbReference type="Pfam" id="PF13855">
    <property type="entry name" value="LRR_8"/>
    <property type="match status" value="3"/>
</dbReference>
<evidence type="ECO:0000313" key="7">
    <source>
        <dbReference type="EMBL" id="MBC1173864.1"/>
    </source>
</evidence>
<dbReference type="AlphaFoldDB" id="A0A7G3APG3"/>
<protein>
    <submittedName>
        <fullName evidence="7">Putative leucine-rich repeat-containing g-protein coupled receptor 5</fullName>
    </submittedName>
</protein>
<dbReference type="Gene3D" id="3.80.10.10">
    <property type="entry name" value="Ribonuclease Inhibitor"/>
    <property type="match status" value="4"/>
</dbReference>
<evidence type="ECO:0000256" key="5">
    <source>
        <dbReference type="SAM" id="SignalP"/>
    </source>
</evidence>
<keyword evidence="3" id="KW-0677">Repeat</keyword>
<feature type="chain" id="PRO_5028867939" evidence="5">
    <location>
        <begin position="22"/>
        <end position="612"/>
    </location>
</feature>
<reference evidence="7" key="1">
    <citation type="journal article" date="2020" name="BMC">
        <title>Leishmania infection induces a limited differential gene expression in the sand fly midgut.</title>
        <authorList>
            <person name="Coutinho-Abreu I.V."/>
            <person name="Serafim T.D."/>
            <person name="Meneses C."/>
            <person name="Kamhawi S."/>
            <person name="Oliveira F."/>
            <person name="Valenzuela J.G."/>
        </authorList>
    </citation>
    <scope>NUCLEOTIDE SEQUENCE</scope>
    <source>
        <strain evidence="7">Jacobina</strain>
        <tissue evidence="7">Midgut</tissue>
    </source>
</reference>
<dbReference type="SMART" id="SM00365">
    <property type="entry name" value="LRR_SD22"/>
    <property type="match status" value="7"/>
</dbReference>
<evidence type="ECO:0000256" key="1">
    <source>
        <dbReference type="ARBA" id="ARBA00022614"/>
    </source>
</evidence>
<accession>A0A7G3APG3</accession>
<feature type="domain" description="LRRCT" evidence="6">
    <location>
        <begin position="483"/>
        <end position="540"/>
    </location>
</feature>
<proteinExistence type="predicted"/>
<name>A0A7G3APG3_LUTLO</name>
<keyword evidence="7" id="KW-0675">Receptor</keyword>
<evidence type="ECO:0000256" key="3">
    <source>
        <dbReference type="ARBA" id="ARBA00022737"/>
    </source>
</evidence>
<evidence type="ECO:0000259" key="6">
    <source>
        <dbReference type="SMART" id="SM00082"/>
    </source>
</evidence>
<dbReference type="InterPro" id="IPR050328">
    <property type="entry name" value="Dev_Immune_Receptor"/>
</dbReference>
<dbReference type="InterPro" id="IPR000483">
    <property type="entry name" value="Cys-rich_flank_reg_C"/>
</dbReference>
<dbReference type="Pfam" id="PF00560">
    <property type="entry name" value="LRR_1"/>
    <property type="match status" value="1"/>
</dbReference>
<evidence type="ECO:0000256" key="2">
    <source>
        <dbReference type="ARBA" id="ARBA00022729"/>
    </source>
</evidence>
<keyword evidence="2 5" id="KW-0732">Signal</keyword>
<keyword evidence="4" id="KW-0472">Membrane</keyword>
<dbReference type="InterPro" id="IPR003591">
    <property type="entry name" value="Leu-rich_rpt_typical-subtyp"/>
</dbReference>
<keyword evidence="4" id="KW-0812">Transmembrane</keyword>
<dbReference type="GO" id="GO:0071944">
    <property type="term" value="C:cell periphery"/>
    <property type="evidence" value="ECO:0007669"/>
    <property type="project" value="UniProtKB-ARBA"/>
</dbReference>
<organism evidence="7">
    <name type="scientific">Lutzomyia longipalpis</name>
    <name type="common">Sand fly</name>
    <dbReference type="NCBI Taxonomy" id="7200"/>
    <lineage>
        <taxon>Eukaryota</taxon>
        <taxon>Metazoa</taxon>
        <taxon>Ecdysozoa</taxon>
        <taxon>Arthropoda</taxon>
        <taxon>Hexapoda</taxon>
        <taxon>Insecta</taxon>
        <taxon>Pterygota</taxon>
        <taxon>Neoptera</taxon>
        <taxon>Endopterygota</taxon>
        <taxon>Diptera</taxon>
        <taxon>Nematocera</taxon>
        <taxon>Psychodoidea</taxon>
        <taxon>Psychodidae</taxon>
        <taxon>Lutzomyia</taxon>
        <taxon>Lutzomyia</taxon>
    </lineage>
</organism>
<dbReference type="InterPro" id="IPR032675">
    <property type="entry name" value="LRR_dom_sf"/>
</dbReference>
<dbReference type="SMART" id="SM00369">
    <property type="entry name" value="LRR_TYP"/>
    <property type="match status" value="9"/>
</dbReference>
<dbReference type="SMART" id="SM00364">
    <property type="entry name" value="LRR_BAC"/>
    <property type="match status" value="6"/>
</dbReference>
<evidence type="ECO:0000256" key="4">
    <source>
        <dbReference type="SAM" id="Phobius"/>
    </source>
</evidence>